<proteinExistence type="predicted"/>
<name>A0A517R7E1_9PLAN</name>
<evidence type="ECO:0000313" key="2">
    <source>
        <dbReference type="Proteomes" id="UP000317318"/>
    </source>
</evidence>
<dbReference type="Pfam" id="PF20911">
    <property type="entry name" value="GP7"/>
    <property type="match status" value="1"/>
</dbReference>
<evidence type="ECO:0008006" key="3">
    <source>
        <dbReference type="Google" id="ProtNLM"/>
    </source>
</evidence>
<dbReference type="Proteomes" id="UP000317318">
    <property type="component" value="Chromosome"/>
</dbReference>
<keyword evidence="2" id="KW-1185">Reference proteome</keyword>
<protein>
    <recommendedName>
        <fullName evidence="3">Phage capsid family protein</fullName>
    </recommendedName>
</protein>
<dbReference type="KEGG" id="svp:Pan189_41400"/>
<evidence type="ECO:0000313" key="1">
    <source>
        <dbReference type="EMBL" id="QDT39731.1"/>
    </source>
</evidence>
<dbReference type="AlphaFoldDB" id="A0A517R7E1"/>
<sequence>MEMPTLLDIAARNGSDMAVGLIDEASKVHPEIRLIASRTISGLNYRTRVLKKNPSVSFRDANDGTDTVVGEYENRLVETFILNPRWQCDKAVADSSEDGPEAYIAEEATVMSNAAFERIATQMYYGDDPKGFPKLSDSILDSMTIDAGGTTAGTGSSVYALTFGQQGVQWVMGRGGSITINDVWTETITGQNNKPLTGYVQDMLARIGLQVGNLNGAGRIKDLTEDVGKGLTDDLLADLLGKFRVGYRPDVLLMSRRSLTQLQKSRTATTVTGAPAPTPTEYQGVPIVATDSLLDTESLSA</sequence>
<gene>
    <name evidence="1" type="ORF">Pan189_41400</name>
</gene>
<dbReference type="NCBIfam" id="NF045672">
    <property type="entry name" value="MCP_gp7_epsi_15"/>
    <property type="match status" value="1"/>
</dbReference>
<organism evidence="1 2">
    <name type="scientific">Stratiformator vulcanicus</name>
    <dbReference type="NCBI Taxonomy" id="2527980"/>
    <lineage>
        <taxon>Bacteria</taxon>
        <taxon>Pseudomonadati</taxon>
        <taxon>Planctomycetota</taxon>
        <taxon>Planctomycetia</taxon>
        <taxon>Planctomycetales</taxon>
        <taxon>Planctomycetaceae</taxon>
        <taxon>Stratiformator</taxon>
    </lineage>
</organism>
<dbReference type="RefSeq" id="WP_145365854.1">
    <property type="nucleotide sequence ID" value="NZ_CP036268.1"/>
</dbReference>
<reference evidence="1 2" key="1">
    <citation type="submission" date="2019-02" db="EMBL/GenBank/DDBJ databases">
        <title>Deep-cultivation of Planctomycetes and their phenomic and genomic characterization uncovers novel biology.</title>
        <authorList>
            <person name="Wiegand S."/>
            <person name="Jogler M."/>
            <person name="Boedeker C."/>
            <person name="Pinto D."/>
            <person name="Vollmers J."/>
            <person name="Rivas-Marin E."/>
            <person name="Kohn T."/>
            <person name="Peeters S.H."/>
            <person name="Heuer A."/>
            <person name="Rast P."/>
            <person name="Oberbeckmann S."/>
            <person name="Bunk B."/>
            <person name="Jeske O."/>
            <person name="Meyerdierks A."/>
            <person name="Storesund J.E."/>
            <person name="Kallscheuer N."/>
            <person name="Luecker S."/>
            <person name="Lage O.M."/>
            <person name="Pohl T."/>
            <person name="Merkel B.J."/>
            <person name="Hornburger P."/>
            <person name="Mueller R.-W."/>
            <person name="Bruemmer F."/>
            <person name="Labrenz M."/>
            <person name="Spormann A.M."/>
            <person name="Op den Camp H."/>
            <person name="Overmann J."/>
            <person name="Amann R."/>
            <person name="Jetten M.S.M."/>
            <person name="Mascher T."/>
            <person name="Medema M.H."/>
            <person name="Devos D.P."/>
            <person name="Kaster A.-K."/>
            <person name="Ovreas L."/>
            <person name="Rohde M."/>
            <person name="Galperin M.Y."/>
            <person name="Jogler C."/>
        </authorList>
    </citation>
    <scope>NUCLEOTIDE SEQUENCE [LARGE SCALE GENOMIC DNA]</scope>
    <source>
        <strain evidence="1 2">Pan189</strain>
    </source>
</reference>
<dbReference type="EMBL" id="CP036268">
    <property type="protein sequence ID" value="QDT39731.1"/>
    <property type="molecule type" value="Genomic_DNA"/>
</dbReference>
<accession>A0A517R7E1</accession>
<dbReference type="OrthoDB" id="210243at2"/>
<dbReference type="InterPro" id="IPR048813">
    <property type="entry name" value="GP7-like"/>
</dbReference>